<evidence type="ECO:0000313" key="4">
    <source>
        <dbReference type="Proteomes" id="UP000285092"/>
    </source>
</evidence>
<dbReference type="Gene3D" id="1.10.40.110">
    <property type="match status" value="1"/>
</dbReference>
<accession>A0A418NFP2</accession>
<protein>
    <submittedName>
        <fullName evidence="3">Protein-disulfide isomerase</fullName>
    </submittedName>
</protein>
<dbReference type="RefSeq" id="WP_119513787.1">
    <property type="nucleotide sequence ID" value="NZ_QXFK01000018.1"/>
</dbReference>
<dbReference type="InterPro" id="IPR036249">
    <property type="entry name" value="Thioredoxin-like_sf"/>
</dbReference>
<dbReference type="Proteomes" id="UP000285092">
    <property type="component" value="Unassembled WGS sequence"/>
</dbReference>
<keyword evidence="1" id="KW-0732">Signal</keyword>
<dbReference type="GO" id="GO:0016853">
    <property type="term" value="F:isomerase activity"/>
    <property type="evidence" value="ECO:0007669"/>
    <property type="project" value="UniProtKB-KW"/>
</dbReference>
<sequence>MTSLRQIALATLAAPLALGLAACGSEPAAEGEAPAGDPVAPVEAPAGTEWVDMVQVTEQDGYLLGNPDAPIKLLEYASLTCPHCATFAQQGMEPLKEKYISTGVVSYELRNQIHGPHDLVLARLVRCGAKEAYHPLSEQVWANLQAVLQPVFDNQDAVQQAMSLPPEQRFVAFADVAGFYDFFAARGLSRDQARQCLSDPKAMETIATNSETQSEELNVTGTPTFFINGRNVGTQSWPTLEPMLQAAGAR</sequence>
<name>A0A418NFP2_9SPHN</name>
<dbReference type="SUPFAM" id="SSF52833">
    <property type="entry name" value="Thioredoxin-like"/>
    <property type="match status" value="1"/>
</dbReference>
<dbReference type="InterPro" id="IPR012336">
    <property type="entry name" value="Thioredoxin-like_fold"/>
</dbReference>
<feature type="chain" id="PRO_5018989347" evidence="1">
    <location>
        <begin position="29"/>
        <end position="250"/>
    </location>
</feature>
<dbReference type="Gene3D" id="3.40.30.10">
    <property type="entry name" value="Glutaredoxin"/>
    <property type="match status" value="1"/>
</dbReference>
<gene>
    <name evidence="3" type="ORF">D2V04_11195</name>
</gene>
<evidence type="ECO:0000259" key="2">
    <source>
        <dbReference type="Pfam" id="PF13462"/>
    </source>
</evidence>
<dbReference type="PROSITE" id="PS51257">
    <property type="entry name" value="PROKAR_LIPOPROTEIN"/>
    <property type="match status" value="1"/>
</dbReference>
<comment type="caution">
    <text evidence="3">The sequence shown here is derived from an EMBL/GenBank/DDBJ whole genome shotgun (WGS) entry which is preliminary data.</text>
</comment>
<feature type="signal peptide" evidence="1">
    <location>
        <begin position="1"/>
        <end position="28"/>
    </location>
</feature>
<proteinExistence type="predicted"/>
<organism evidence="3 4">
    <name type="scientific">Pelagerythrobacter aerophilus</name>
    <dbReference type="NCBI Taxonomy" id="2306995"/>
    <lineage>
        <taxon>Bacteria</taxon>
        <taxon>Pseudomonadati</taxon>
        <taxon>Pseudomonadota</taxon>
        <taxon>Alphaproteobacteria</taxon>
        <taxon>Sphingomonadales</taxon>
        <taxon>Erythrobacteraceae</taxon>
        <taxon>Pelagerythrobacter</taxon>
    </lineage>
</organism>
<dbReference type="AlphaFoldDB" id="A0A418NFP2"/>
<dbReference type="Pfam" id="PF13462">
    <property type="entry name" value="Thioredoxin_4"/>
    <property type="match status" value="1"/>
</dbReference>
<keyword evidence="4" id="KW-1185">Reference proteome</keyword>
<reference evidence="3 4" key="1">
    <citation type="submission" date="2018-08" db="EMBL/GenBank/DDBJ databases">
        <title>Altererythrobacter sp.Ery1 and Ery12, the genome sequencing of novel strains in genus Alterythrobacter.</title>
        <authorList>
            <person name="Cheng H."/>
            <person name="Wu Y.-H."/>
            <person name="Fang C."/>
            <person name="Xu X.-W."/>
        </authorList>
    </citation>
    <scope>NUCLEOTIDE SEQUENCE [LARGE SCALE GENOMIC DNA]</scope>
    <source>
        <strain evidence="3 4">Ery1</strain>
    </source>
</reference>
<dbReference type="OrthoDB" id="8478320at2"/>
<feature type="domain" description="Thioredoxin-like fold" evidence="2">
    <location>
        <begin position="60"/>
        <end position="244"/>
    </location>
</feature>
<dbReference type="EMBL" id="QXFK01000018">
    <property type="protein sequence ID" value="RIV76729.1"/>
    <property type="molecule type" value="Genomic_DNA"/>
</dbReference>
<evidence type="ECO:0000256" key="1">
    <source>
        <dbReference type="SAM" id="SignalP"/>
    </source>
</evidence>
<evidence type="ECO:0000313" key="3">
    <source>
        <dbReference type="EMBL" id="RIV76729.1"/>
    </source>
</evidence>
<keyword evidence="3" id="KW-0413">Isomerase</keyword>